<feature type="domain" description="Histidine kinase" evidence="7">
    <location>
        <begin position="1"/>
        <end position="188"/>
    </location>
</feature>
<keyword evidence="5" id="KW-0418">Kinase</keyword>
<evidence type="ECO:0000259" key="7">
    <source>
        <dbReference type="PROSITE" id="PS50109"/>
    </source>
</evidence>
<dbReference type="Pfam" id="PF02518">
    <property type="entry name" value="HATPase_c"/>
    <property type="match status" value="1"/>
</dbReference>
<sequence length="190" mass="20274">MALASQNGEVRENALRQMVAGVDRTSRLVRQLLDLAAVEGAERAPHSAAALSDILGRILADMPAADERVVVETDDKAVARFDLVLLTLALRNLIENALFHSEGKVVVRVREAGEHLEIVVEDDGPGIAADDLPRVSERFFRGRTHSQTGSGLGLAIAQEAVARMAGTLALRNCDPHGLAATISLQAQRAS</sequence>
<name>A0ABS6WQ41_9HYPH</name>
<keyword evidence="4" id="KW-0808">Transferase</keyword>
<dbReference type="PANTHER" id="PTHR44936">
    <property type="entry name" value="SENSOR PROTEIN CREC"/>
    <property type="match status" value="1"/>
</dbReference>
<dbReference type="EC" id="2.7.13.3" evidence="2"/>
<dbReference type="PANTHER" id="PTHR44936:SF9">
    <property type="entry name" value="SENSOR PROTEIN CREC"/>
    <property type="match status" value="1"/>
</dbReference>
<dbReference type="PROSITE" id="PS50109">
    <property type="entry name" value="HIS_KIN"/>
    <property type="match status" value="1"/>
</dbReference>
<keyword evidence="9" id="KW-1185">Reference proteome</keyword>
<comment type="catalytic activity">
    <reaction evidence="1">
        <text>ATP + protein L-histidine = ADP + protein N-phospho-L-histidine.</text>
        <dbReference type="EC" id="2.7.13.3"/>
    </reaction>
</comment>
<dbReference type="InterPro" id="IPR005467">
    <property type="entry name" value="His_kinase_dom"/>
</dbReference>
<keyword evidence="6" id="KW-0902">Two-component regulatory system</keyword>
<gene>
    <name evidence="8" type="ORF">KY465_07830</name>
</gene>
<dbReference type="CDD" id="cd00075">
    <property type="entry name" value="HATPase"/>
    <property type="match status" value="1"/>
</dbReference>
<evidence type="ECO:0000256" key="4">
    <source>
        <dbReference type="ARBA" id="ARBA00022679"/>
    </source>
</evidence>
<dbReference type="EMBL" id="JAHWQX010000002">
    <property type="protein sequence ID" value="MBW3097185.1"/>
    <property type="molecule type" value="Genomic_DNA"/>
</dbReference>
<evidence type="ECO:0000256" key="5">
    <source>
        <dbReference type="ARBA" id="ARBA00022777"/>
    </source>
</evidence>
<keyword evidence="3" id="KW-0597">Phosphoprotein</keyword>
<protein>
    <recommendedName>
        <fullName evidence="2">histidine kinase</fullName>
        <ecNumber evidence="2">2.7.13.3</ecNumber>
    </recommendedName>
</protein>
<dbReference type="Proteomes" id="UP001430804">
    <property type="component" value="Unassembled WGS sequence"/>
</dbReference>
<evidence type="ECO:0000256" key="2">
    <source>
        <dbReference type="ARBA" id="ARBA00012438"/>
    </source>
</evidence>
<organism evidence="8 9">
    <name type="scientific">Pseudohoeflea coraliihabitans</name>
    <dbReference type="NCBI Taxonomy" id="2860393"/>
    <lineage>
        <taxon>Bacteria</taxon>
        <taxon>Pseudomonadati</taxon>
        <taxon>Pseudomonadota</taxon>
        <taxon>Alphaproteobacteria</taxon>
        <taxon>Hyphomicrobiales</taxon>
        <taxon>Rhizobiaceae</taxon>
        <taxon>Pseudohoeflea</taxon>
    </lineage>
</organism>
<dbReference type="SMART" id="SM00387">
    <property type="entry name" value="HATPase_c"/>
    <property type="match status" value="1"/>
</dbReference>
<evidence type="ECO:0000313" key="8">
    <source>
        <dbReference type="EMBL" id="MBW3097185.1"/>
    </source>
</evidence>
<evidence type="ECO:0000313" key="9">
    <source>
        <dbReference type="Proteomes" id="UP001430804"/>
    </source>
</evidence>
<reference evidence="8" key="1">
    <citation type="submission" date="2021-07" db="EMBL/GenBank/DDBJ databases">
        <title>Pseudohoeflea marina sp. nov. a polyhydroxyalcanoate-producing bacterium.</title>
        <authorList>
            <person name="Zheng W."/>
            <person name="Yu S."/>
            <person name="Huang Y."/>
        </authorList>
    </citation>
    <scope>NUCLEOTIDE SEQUENCE</scope>
    <source>
        <strain evidence="8">DP4N28-3</strain>
    </source>
</reference>
<dbReference type="InterPro" id="IPR003594">
    <property type="entry name" value="HATPase_dom"/>
</dbReference>
<proteinExistence type="predicted"/>
<evidence type="ECO:0000256" key="1">
    <source>
        <dbReference type="ARBA" id="ARBA00000085"/>
    </source>
</evidence>
<comment type="caution">
    <text evidence="8">The sequence shown here is derived from an EMBL/GenBank/DDBJ whole genome shotgun (WGS) entry which is preliminary data.</text>
</comment>
<accession>A0ABS6WQ41</accession>
<evidence type="ECO:0000256" key="6">
    <source>
        <dbReference type="ARBA" id="ARBA00023012"/>
    </source>
</evidence>
<dbReference type="InterPro" id="IPR050980">
    <property type="entry name" value="2C_sensor_his_kinase"/>
</dbReference>
<evidence type="ECO:0000256" key="3">
    <source>
        <dbReference type="ARBA" id="ARBA00022553"/>
    </source>
</evidence>